<evidence type="ECO:0000256" key="7">
    <source>
        <dbReference type="SAM" id="Phobius"/>
    </source>
</evidence>
<sequence length="523" mass="58689">MMEGNETGKNGIGKIPDLSLLSVRSPPPSDFEAAILLTGYGKFNYLLLLVAFPAACVVYYDTTAISLALPAATCDLQLNDYNKGIIIGAAYAGMIASAFLWGFLSDKYGRKWLLRIGYFLDSILNLCSSFSKTFTALLIFKFLGGMVVSGPFSIFMAYISEMFVGKYRDRVIMNYGLFLSMGAIIQPILAWLLIPLEFHWTFFGGFLEINSWRMFMIVSTSPAILSGILSCFCVESPKFLMSKGRNEEALEVLRTMYSMNTGKPKDTFPVISLKDEQIRQPDLHDEDSHKWSHILYRTFRQLTELFRPPYVKKALLMFSIQFGALMSMNNIRLWMPTLFHRIHNGAKNLSDVTICEVLELKSTNITTSVSPEPCDTFTVDSIVYIQMIWVSIASNLVFILGSYSAGKIEKKYFLLFTYMVGSISSFIFVWVDSSYVLLMAAIYLSVMLASTIGLLGITVELFPTHLRAMAVSLTMMFGRLGVLIGSVTMPMFMSLNCWAPFTVVGTVILCCSSGLLYLTRKRR</sequence>
<accession>A0A482WWC7</accession>
<dbReference type="InParanoid" id="A0A482WWC7"/>
<feature type="domain" description="Major facilitator superfamily (MFS) profile" evidence="8">
    <location>
        <begin position="47"/>
        <end position="523"/>
    </location>
</feature>
<feature type="transmembrane region" description="Helical" evidence="7">
    <location>
        <begin position="137"/>
        <end position="159"/>
    </location>
</feature>
<dbReference type="AlphaFoldDB" id="A0A482WWC7"/>
<evidence type="ECO:0000256" key="5">
    <source>
        <dbReference type="ARBA" id="ARBA00022989"/>
    </source>
</evidence>
<feature type="transmembrane region" description="Helical" evidence="7">
    <location>
        <begin position="85"/>
        <end position="105"/>
    </location>
</feature>
<dbReference type="GO" id="GO:0022857">
    <property type="term" value="F:transmembrane transporter activity"/>
    <property type="evidence" value="ECO:0007669"/>
    <property type="project" value="InterPro"/>
</dbReference>
<evidence type="ECO:0000256" key="3">
    <source>
        <dbReference type="ARBA" id="ARBA00022448"/>
    </source>
</evidence>
<evidence type="ECO:0000256" key="6">
    <source>
        <dbReference type="ARBA" id="ARBA00023136"/>
    </source>
</evidence>
<dbReference type="InterPro" id="IPR020846">
    <property type="entry name" value="MFS_dom"/>
</dbReference>
<feature type="transmembrane region" description="Helical" evidence="7">
    <location>
        <begin position="171"/>
        <end position="194"/>
    </location>
</feature>
<comment type="similarity">
    <text evidence="2">Belongs to the major facilitator superfamily.</text>
</comment>
<dbReference type="PROSITE" id="PS50850">
    <property type="entry name" value="MFS"/>
    <property type="match status" value="1"/>
</dbReference>
<feature type="transmembrane region" description="Helical" evidence="7">
    <location>
        <begin position="314"/>
        <end position="335"/>
    </location>
</feature>
<evidence type="ECO:0000256" key="1">
    <source>
        <dbReference type="ARBA" id="ARBA00004141"/>
    </source>
</evidence>
<keyword evidence="10" id="KW-1185">Reference proteome</keyword>
<evidence type="ECO:0000259" key="8">
    <source>
        <dbReference type="PROSITE" id="PS50850"/>
    </source>
</evidence>
<feature type="transmembrane region" description="Helical" evidence="7">
    <location>
        <begin position="214"/>
        <end position="234"/>
    </location>
</feature>
<dbReference type="PANTHER" id="PTHR23511:SF36">
    <property type="entry name" value="EG:BACR7A4.13 PROTEIN-RELATED"/>
    <property type="match status" value="1"/>
</dbReference>
<dbReference type="PANTHER" id="PTHR23511">
    <property type="entry name" value="SYNAPTIC VESICLE GLYCOPROTEIN 2"/>
    <property type="match status" value="1"/>
</dbReference>
<protein>
    <recommendedName>
        <fullName evidence="8">Major facilitator superfamily (MFS) profile domain-containing protein</fullName>
    </recommendedName>
</protein>
<keyword evidence="5 7" id="KW-1133">Transmembrane helix</keyword>
<keyword evidence="3" id="KW-0813">Transport</keyword>
<name>A0A482WWC7_LAOST</name>
<reference evidence="9 10" key="1">
    <citation type="journal article" date="2017" name="Gigascience">
        <title>Genome sequence of the small brown planthopper, Laodelphax striatellus.</title>
        <authorList>
            <person name="Zhu J."/>
            <person name="Jiang F."/>
            <person name="Wang X."/>
            <person name="Yang P."/>
            <person name="Bao Y."/>
            <person name="Zhao W."/>
            <person name="Wang W."/>
            <person name="Lu H."/>
            <person name="Wang Q."/>
            <person name="Cui N."/>
            <person name="Li J."/>
            <person name="Chen X."/>
            <person name="Luo L."/>
            <person name="Yu J."/>
            <person name="Kang L."/>
            <person name="Cui F."/>
        </authorList>
    </citation>
    <scope>NUCLEOTIDE SEQUENCE [LARGE SCALE GENOMIC DNA]</scope>
    <source>
        <strain evidence="9">Lst14</strain>
    </source>
</reference>
<feature type="transmembrane region" description="Helical" evidence="7">
    <location>
        <begin position="43"/>
        <end position="60"/>
    </location>
</feature>
<dbReference type="Pfam" id="PF00083">
    <property type="entry name" value="Sugar_tr"/>
    <property type="match status" value="1"/>
</dbReference>
<dbReference type="EMBL" id="QKKF02022912">
    <property type="protein sequence ID" value="RZF37887.1"/>
    <property type="molecule type" value="Genomic_DNA"/>
</dbReference>
<feature type="transmembrane region" description="Helical" evidence="7">
    <location>
        <begin position="112"/>
        <end position="131"/>
    </location>
</feature>
<dbReference type="SUPFAM" id="SSF103473">
    <property type="entry name" value="MFS general substrate transporter"/>
    <property type="match status" value="1"/>
</dbReference>
<dbReference type="InterPro" id="IPR005828">
    <property type="entry name" value="MFS_sugar_transport-like"/>
</dbReference>
<dbReference type="OrthoDB" id="3936150at2759"/>
<dbReference type="Proteomes" id="UP000291343">
    <property type="component" value="Unassembled WGS sequence"/>
</dbReference>
<feature type="transmembrane region" description="Helical" evidence="7">
    <location>
        <begin position="412"/>
        <end position="431"/>
    </location>
</feature>
<dbReference type="GO" id="GO:0016020">
    <property type="term" value="C:membrane"/>
    <property type="evidence" value="ECO:0007669"/>
    <property type="project" value="UniProtKB-SubCell"/>
</dbReference>
<gene>
    <name evidence="9" type="ORF">LSTR_LSTR009987</name>
</gene>
<keyword evidence="6 7" id="KW-0472">Membrane</keyword>
<feature type="transmembrane region" description="Helical" evidence="7">
    <location>
        <begin position="469"/>
        <end position="492"/>
    </location>
</feature>
<evidence type="ECO:0000313" key="9">
    <source>
        <dbReference type="EMBL" id="RZF37887.1"/>
    </source>
</evidence>
<comment type="caution">
    <text evidence="9">The sequence shown here is derived from an EMBL/GenBank/DDBJ whole genome shotgun (WGS) entry which is preliminary data.</text>
</comment>
<evidence type="ECO:0000313" key="10">
    <source>
        <dbReference type="Proteomes" id="UP000291343"/>
    </source>
</evidence>
<comment type="subcellular location">
    <subcellularLocation>
        <location evidence="1">Membrane</location>
        <topology evidence="1">Multi-pass membrane protein</topology>
    </subcellularLocation>
</comment>
<keyword evidence="4 7" id="KW-0812">Transmembrane</keyword>
<evidence type="ECO:0000256" key="2">
    <source>
        <dbReference type="ARBA" id="ARBA00008335"/>
    </source>
</evidence>
<organism evidence="9 10">
    <name type="scientific">Laodelphax striatellus</name>
    <name type="common">Small brown planthopper</name>
    <name type="synonym">Delphax striatella</name>
    <dbReference type="NCBI Taxonomy" id="195883"/>
    <lineage>
        <taxon>Eukaryota</taxon>
        <taxon>Metazoa</taxon>
        <taxon>Ecdysozoa</taxon>
        <taxon>Arthropoda</taxon>
        <taxon>Hexapoda</taxon>
        <taxon>Insecta</taxon>
        <taxon>Pterygota</taxon>
        <taxon>Neoptera</taxon>
        <taxon>Paraneoptera</taxon>
        <taxon>Hemiptera</taxon>
        <taxon>Auchenorrhyncha</taxon>
        <taxon>Fulgoroidea</taxon>
        <taxon>Delphacidae</taxon>
        <taxon>Criomorphinae</taxon>
        <taxon>Laodelphax</taxon>
    </lineage>
</organism>
<feature type="transmembrane region" description="Helical" evidence="7">
    <location>
        <begin position="498"/>
        <end position="518"/>
    </location>
</feature>
<dbReference type="Gene3D" id="1.20.1250.20">
    <property type="entry name" value="MFS general substrate transporter like domains"/>
    <property type="match status" value="1"/>
</dbReference>
<proteinExistence type="inferred from homology"/>
<dbReference type="InterPro" id="IPR036259">
    <property type="entry name" value="MFS_trans_sf"/>
</dbReference>
<evidence type="ECO:0000256" key="4">
    <source>
        <dbReference type="ARBA" id="ARBA00022692"/>
    </source>
</evidence>
<feature type="transmembrane region" description="Helical" evidence="7">
    <location>
        <begin position="381"/>
        <end position="400"/>
    </location>
</feature>
<dbReference type="SMR" id="A0A482WWC7"/>
<feature type="transmembrane region" description="Helical" evidence="7">
    <location>
        <begin position="437"/>
        <end position="457"/>
    </location>
</feature>
<dbReference type="STRING" id="195883.A0A482WWC7"/>